<gene>
    <name evidence="1" type="ORF">IFU03_14425</name>
</gene>
<dbReference type="InterPro" id="IPR014894">
    <property type="entry name" value="DcrB/EagT6"/>
</dbReference>
<dbReference type="RefSeq" id="WP_191956130.1">
    <property type="nucleotide sequence ID" value="NZ_JACYNJ010000009.1"/>
</dbReference>
<name>A0AAE2PZ58_PSEFL</name>
<dbReference type="AlphaFoldDB" id="A0AAE2PZ58"/>
<dbReference type="Proteomes" id="UP000610293">
    <property type="component" value="Unassembled WGS sequence"/>
</dbReference>
<dbReference type="Pfam" id="PF08786">
    <property type="entry name" value="DcrB"/>
    <property type="match status" value="1"/>
</dbReference>
<dbReference type="Gene3D" id="3.40.1000.10">
    <property type="entry name" value="Mog1/PsbP, alpha/beta/alpha sandwich"/>
    <property type="match status" value="1"/>
</dbReference>
<evidence type="ECO:0000313" key="2">
    <source>
        <dbReference type="Proteomes" id="UP000610293"/>
    </source>
</evidence>
<sequence>MREYITHDLIIGLGNEMPDDNSVNMLVFKTRGTTLVLARGLMDPQKTLAETYTHQLTELRKKVTAFKCTKPAEVRVGVDRNIVAMEVQTEFTQGNALSCQYQLACELPGQNRLLALTYSKGSTLTEADFDHWETLKHSLRFA</sequence>
<protein>
    <submittedName>
        <fullName evidence="1">DcrB-related protein</fullName>
    </submittedName>
</protein>
<comment type="caution">
    <text evidence="1">The sequence shown here is derived from an EMBL/GenBank/DDBJ whole genome shotgun (WGS) entry which is preliminary data.</text>
</comment>
<dbReference type="EMBL" id="JACYNJ010000009">
    <property type="protein sequence ID" value="MBD8270948.1"/>
    <property type="molecule type" value="Genomic_DNA"/>
</dbReference>
<dbReference type="InterPro" id="IPR016123">
    <property type="entry name" value="Mog1/PsbP_a/b/a-sand"/>
</dbReference>
<dbReference type="SUPFAM" id="SSF55724">
    <property type="entry name" value="Mog1p/PsbP-like"/>
    <property type="match status" value="1"/>
</dbReference>
<reference evidence="1" key="1">
    <citation type="journal article" date="2020" name="FEMS Microbiol. Ecol.">
        <title>Temporal dynamics of bacterial communities during seed development and maturation.</title>
        <authorList>
            <person name="Chesneau G."/>
            <person name="Torres-Cortes G."/>
            <person name="Briand M."/>
            <person name="Darrasse A."/>
            <person name="Preveaux A."/>
            <person name="Marais C."/>
            <person name="Jacques M.A."/>
            <person name="Shade A."/>
            <person name="Barret M."/>
        </authorList>
    </citation>
    <scope>NUCLEOTIDE SEQUENCE</scope>
    <source>
        <strain evidence="1">CFBP13533</strain>
    </source>
</reference>
<proteinExistence type="predicted"/>
<evidence type="ECO:0000313" key="1">
    <source>
        <dbReference type="EMBL" id="MBD8270948.1"/>
    </source>
</evidence>
<organism evidence="1 2">
    <name type="scientific">Pseudomonas fluorescens</name>
    <dbReference type="NCBI Taxonomy" id="294"/>
    <lineage>
        <taxon>Bacteria</taxon>
        <taxon>Pseudomonadati</taxon>
        <taxon>Pseudomonadota</taxon>
        <taxon>Gammaproteobacteria</taxon>
        <taxon>Pseudomonadales</taxon>
        <taxon>Pseudomonadaceae</taxon>
        <taxon>Pseudomonas</taxon>
    </lineage>
</organism>
<accession>A0AAE2PZ58</accession>